<evidence type="ECO:0000313" key="2">
    <source>
        <dbReference type="Proteomes" id="UP000594638"/>
    </source>
</evidence>
<evidence type="ECO:0000313" key="1">
    <source>
        <dbReference type="EMBL" id="CAA3019405.1"/>
    </source>
</evidence>
<dbReference type="Proteomes" id="UP000594638">
    <property type="component" value="Unassembled WGS sequence"/>
</dbReference>
<dbReference type="Gramene" id="OE9A099731T1">
    <property type="protein sequence ID" value="OE9A099731C1"/>
    <property type="gene ID" value="OE9A099731"/>
</dbReference>
<comment type="caution">
    <text evidence="1">The sequence shown here is derived from an EMBL/GenBank/DDBJ whole genome shotgun (WGS) entry which is preliminary data.</text>
</comment>
<name>A0A8S0UPX1_OLEEU</name>
<gene>
    <name evidence="1" type="ORF">OLEA9_A099731</name>
</gene>
<proteinExistence type="predicted"/>
<feature type="non-terminal residue" evidence="1">
    <location>
        <position position="55"/>
    </location>
</feature>
<accession>A0A8S0UPX1</accession>
<sequence>MDVLPPTEAERREVLGYFLARLGVCKYEPDVVDHLTRITSGFEMNDLNALVRLSV</sequence>
<keyword evidence="2" id="KW-1185">Reference proteome</keyword>
<dbReference type="EMBL" id="CACTIH010008418">
    <property type="protein sequence ID" value="CAA3019405.1"/>
    <property type="molecule type" value="Genomic_DNA"/>
</dbReference>
<protein>
    <submittedName>
        <fullName evidence="1">Uncharacterized protein</fullName>
    </submittedName>
</protein>
<reference evidence="1 2" key="1">
    <citation type="submission" date="2019-12" db="EMBL/GenBank/DDBJ databases">
        <authorList>
            <person name="Alioto T."/>
            <person name="Alioto T."/>
            <person name="Gomez Garrido J."/>
        </authorList>
    </citation>
    <scope>NUCLEOTIDE SEQUENCE [LARGE SCALE GENOMIC DNA]</scope>
</reference>
<dbReference type="AlphaFoldDB" id="A0A8S0UPX1"/>
<organism evidence="1 2">
    <name type="scientific">Olea europaea subsp. europaea</name>
    <dbReference type="NCBI Taxonomy" id="158383"/>
    <lineage>
        <taxon>Eukaryota</taxon>
        <taxon>Viridiplantae</taxon>
        <taxon>Streptophyta</taxon>
        <taxon>Embryophyta</taxon>
        <taxon>Tracheophyta</taxon>
        <taxon>Spermatophyta</taxon>
        <taxon>Magnoliopsida</taxon>
        <taxon>eudicotyledons</taxon>
        <taxon>Gunneridae</taxon>
        <taxon>Pentapetalae</taxon>
        <taxon>asterids</taxon>
        <taxon>lamiids</taxon>
        <taxon>Lamiales</taxon>
        <taxon>Oleaceae</taxon>
        <taxon>Oleeae</taxon>
        <taxon>Olea</taxon>
    </lineage>
</organism>